<protein>
    <submittedName>
        <fullName evidence="1">Uncharacterized protein</fullName>
    </submittedName>
</protein>
<gene>
    <name evidence="1" type="ORF">MUK42_05982</name>
</gene>
<sequence length="86" mass="9730">MPREQLRKHEDYDKAGQDTDEWKAREIVKDMASQGFLPVATSECCRVAALQSLDGHTLHLFESARELNASAALIQSRAKWKISQCL</sequence>
<evidence type="ECO:0000313" key="2">
    <source>
        <dbReference type="Proteomes" id="UP001055439"/>
    </source>
</evidence>
<reference evidence="1" key="1">
    <citation type="submission" date="2022-05" db="EMBL/GenBank/DDBJ databases">
        <title>The Musa troglodytarum L. genome provides insights into the mechanism of non-climacteric behaviour and enrichment of carotenoids.</title>
        <authorList>
            <person name="Wang J."/>
        </authorList>
    </citation>
    <scope>NUCLEOTIDE SEQUENCE</scope>
    <source>
        <tissue evidence="1">Leaf</tissue>
    </source>
</reference>
<evidence type="ECO:0000313" key="1">
    <source>
        <dbReference type="EMBL" id="URE08257.1"/>
    </source>
</evidence>
<dbReference type="AlphaFoldDB" id="A0A9E7K8M1"/>
<accession>A0A9E7K8M1</accession>
<organism evidence="1 2">
    <name type="scientific">Musa troglodytarum</name>
    <name type="common">fe'i banana</name>
    <dbReference type="NCBI Taxonomy" id="320322"/>
    <lineage>
        <taxon>Eukaryota</taxon>
        <taxon>Viridiplantae</taxon>
        <taxon>Streptophyta</taxon>
        <taxon>Embryophyta</taxon>
        <taxon>Tracheophyta</taxon>
        <taxon>Spermatophyta</taxon>
        <taxon>Magnoliopsida</taxon>
        <taxon>Liliopsida</taxon>
        <taxon>Zingiberales</taxon>
        <taxon>Musaceae</taxon>
        <taxon>Musa</taxon>
    </lineage>
</organism>
<keyword evidence="2" id="KW-1185">Reference proteome</keyword>
<dbReference type="EMBL" id="CP097508">
    <property type="protein sequence ID" value="URE08257.1"/>
    <property type="molecule type" value="Genomic_DNA"/>
</dbReference>
<proteinExistence type="predicted"/>
<dbReference type="Proteomes" id="UP001055439">
    <property type="component" value="Chromosome 6"/>
</dbReference>
<name>A0A9E7K8M1_9LILI</name>